<dbReference type="RefSeq" id="WP_188615927.1">
    <property type="nucleotide sequence ID" value="NZ_BMJT01000015.1"/>
</dbReference>
<comment type="caution">
    <text evidence="2">The sequence shown here is derived from an EMBL/GenBank/DDBJ whole genome shotgun (WGS) entry which is preliminary data.</text>
</comment>
<dbReference type="SUPFAM" id="SSF55729">
    <property type="entry name" value="Acyl-CoA N-acyltransferases (Nat)"/>
    <property type="match status" value="1"/>
</dbReference>
<organism evidence="2 3">
    <name type="scientific">Lysinibacillus alkalisoli</name>
    <dbReference type="NCBI Taxonomy" id="1911548"/>
    <lineage>
        <taxon>Bacteria</taxon>
        <taxon>Bacillati</taxon>
        <taxon>Bacillota</taxon>
        <taxon>Bacilli</taxon>
        <taxon>Bacillales</taxon>
        <taxon>Bacillaceae</taxon>
        <taxon>Lysinibacillus</taxon>
    </lineage>
</organism>
<name>A0A917GAM2_9BACI</name>
<evidence type="ECO:0000259" key="1">
    <source>
        <dbReference type="Pfam" id="PF13302"/>
    </source>
</evidence>
<reference evidence="2" key="2">
    <citation type="submission" date="2020-09" db="EMBL/GenBank/DDBJ databases">
        <authorList>
            <person name="Sun Q."/>
            <person name="Zhou Y."/>
        </authorList>
    </citation>
    <scope>NUCLEOTIDE SEQUENCE</scope>
    <source>
        <strain evidence="2">CGMCC 1.15760</strain>
    </source>
</reference>
<dbReference type="EMBL" id="BMJT01000015">
    <property type="protein sequence ID" value="GGG33621.1"/>
    <property type="molecule type" value="Genomic_DNA"/>
</dbReference>
<dbReference type="InterPro" id="IPR000182">
    <property type="entry name" value="GNAT_dom"/>
</dbReference>
<dbReference type="GO" id="GO:0016747">
    <property type="term" value="F:acyltransferase activity, transferring groups other than amino-acyl groups"/>
    <property type="evidence" value="ECO:0007669"/>
    <property type="project" value="InterPro"/>
</dbReference>
<dbReference type="Proteomes" id="UP000616608">
    <property type="component" value="Unassembled WGS sequence"/>
</dbReference>
<dbReference type="Gene3D" id="3.40.630.30">
    <property type="match status" value="1"/>
</dbReference>
<dbReference type="Pfam" id="PF13302">
    <property type="entry name" value="Acetyltransf_3"/>
    <property type="match status" value="1"/>
</dbReference>
<dbReference type="AlphaFoldDB" id="A0A917GAM2"/>
<proteinExistence type="predicted"/>
<dbReference type="PANTHER" id="PTHR43792">
    <property type="entry name" value="GNAT FAMILY, PUTATIVE (AFU_ORTHOLOGUE AFUA_3G00765)-RELATED-RELATED"/>
    <property type="match status" value="1"/>
</dbReference>
<gene>
    <name evidence="2" type="ORF">GCM10007425_30410</name>
</gene>
<protein>
    <submittedName>
        <fullName evidence="2">N-acetyltransferase</fullName>
    </submittedName>
</protein>
<evidence type="ECO:0000313" key="2">
    <source>
        <dbReference type="EMBL" id="GGG33621.1"/>
    </source>
</evidence>
<sequence>MRKITLVRHHPKYIQQMSELTYKTAVQYALGLPDIATGWKGTENFIHTVIEEEQQGKQISRVILNEDHVLIGVITLKDIKGDMAHVGTWLGEPYWGQGYNELAKLALFKEAFTERGFTLIFAGAKLSNIRSRKAQEKLPYMTFDVGDQYPQELAVIEKITGEACVLHAIKKENFLSYLKTQSLQ</sequence>
<accession>A0A917GAM2</accession>
<reference evidence="2" key="1">
    <citation type="journal article" date="2014" name="Int. J. Syst. Evol. Microbiol.">
        <title>Complete genome sequence of Corynebacterium casei LMG S-19264T (=DSM 44701T), isolated from a smear-ripened cheese.</title>
        <authorList>
            <consortium name="US DOE Joint Genome Institute (JGI-PGF)"/>
            <person name="Walter F."/>
            <person name="Albersmeier A."/>
            <person name="Kalinowski J."/>
            <person name="Ruckert C."/>
        </authorList>
    </citation>
    <scope>NUCLEOTIDE SEQUENCE</scope>
    <source>
        <strain evidence="2">CGMCC 1.15760</strain>
    </source>
</reference>
<dbReference type="PANTHER" id="PTHR43792:SF1">
    <property type="entry name" value="N-ACETYLTRANSFERASE DOMAIN-CONTAINING PROTEIN"/>
    <property type="match status" value="1"/>
</dbReference>
<keyword evidence="3" id="KW-1185">Reference proteome</keyword>
<dbReference type="InterPro" id="IPR051531">
    <property type="entry name" value="N-acetyltransferase"/>
</dbReference>
<dbReference type="InterPro" id="IPR016181">
    <property type="entry name" value="Acyl_CoA_acyltransferase"/>
</dbReference>
<evidence type="ECO:0000313" key="3">
    <source>
        <dbReference type="Proteomes" id="UP000616608"/>
    </source>
</evidence>
<feature type="domain" description="N-acetyltransferase" evidence="1">
    <location>
        <begin position="39"/>
        <end position="138"/>
    </location>
</feature>